<keyword evidence="1" id="KW-1133">Transmembrane helix</keyword>
<sequence length="230" mass="24117">MKDNKKKGFTLLELLIVIAIIAILSVALVIVLNPAETLKKARDAQRIADLSTLKTAIGIYTTTVNPVYLGGLSANTTCRVTPSGAYASDDRIFYSLASATDITDTTLDGGTASVPDSTQVATPALVDGTGWIPVNFDNVSGGSPISNLPVDPLNTIASTDSVSSITSSSFLYRYVCSITPLTFEIDAVLESDAYTVTDNKRLSDGGNSNSYYEIGTNLKILGASAAGVDF</sequence>
<evidence type="ECO:0000256" key="1">
    <source>
        <dbReference type="SAM" id="Phobius"/>
    </source>
</evidence>
<proteinExistence type="predicted"/>
<evidence type="ECO:0000313" key="2">
    <source>
        <dbReference type="EMBL" id="OGI63097.1"/>
    </source>
</evidence>
<dbReference type="STRING" id="1801737.A2818_01640"/>
<keyword evidence="1" id="KW-0472">Membrane</keyword>
<accession>A0A1F6V0C0</accession>
<name>A0A1F6V0C0_9BACT</name>
<gene>
    <name evidence="2" type="ORF">A2818_01640</name>
</gene>
<dbReference type="PROSITE" id="PS00409">
    <property type="entry name" value="PROKAR_NTER_METHYL"/>
    <property type="match status" value="1"/>
</dbReference>
<keyword evidence="1" id="KW-0812">Transmembrane</keyword>
<organism evidence="2 3">
    <name type="scientific">Candidatus Nomurabacteria bacterium RIFCSPHIGHO2_01_FULL_40_12</name>
    <dbReference type="NCBI Taxonomy" id="1801737"/>
    <lineage>
        <taxon>Bacteria</taxon>
        <taxon>Candidatus Nomuraibacteriota</taxon>
    </lineage>
</organism>
<dbReference type="EMBL" id="MFTN01000012">
    <property type="protein sequence ID" value="OGI63097.1"/>
    <property type="molecule type" value="Genomic_DNA"/>
</dbReference>
<feature type="transmembrane region" description="Helical" evidence="1">
    <location>
        <begin position="12"/>
        <end position="32"/>
    </location>
</feature>
<reference evidence="2 3" key="1">
    <citation type="journal article" date="2016" name="Nat. Commun.">
        <title>Thousands of microbial genomes shed light on interconnected biogeochemical processes in an aquifer system.</title>
        <authorList>
            <person name="Anantharaman K."/>
            <person name="Brown C.T."/>
            <person name="Hug L.A."/>
            <person name="Sharon I."/>
            <person name="Castelle C.J."/>
            <person name="Probst A.J."/>
            <person name="Thomas B.C."/>
            <person name="Singh A."/>
            <person name="Wilkins M.J."/>
            <person name="Karaoz U."/>
            <person name="Brodie E.L."/>
            <person name="Williams K.H."/>
            <person name="Hubbard S.S."/>
            <person name="Banfield J.F."/>
        </authorList>
    </citation>
    <scope>NUCLEOTIDE SEQUENCE [LARGE SCALE GENOMIC DNA]</scope>
</reference>
<dbReference type="Pfam" id="PF07963">
    <property type="entry name" value="N_methyl"/>
    <property type="match status" value="1"/>
</dbReference>
<comment type="caution">
    <text evidence="2">The sequence shown here is derived from an EMBL/GenBank/DDBJ whole genome shotgun (WGS) entry which is preliminary data.</text>
</comment>
<evidence type="ECO:0008006" key="4">
    <source>
        <dbReference type="Google" id="ProtNLM"/>
    </source>
</evidence>
<dbReference type="InterPro" id="IPR045584">
    <property type="entry name" value="Pilin-like"/>
</dbReference>
<protein>
    <recommendedName>
        <fullName evidence="4">Type II secretion system protein GspG C-terminal domain-containing protein</fullName>
    </recommendedName>
</protein>
<dbReference type="AlphaFoldDB" id="A0A1F6V0C0"/>
<dbReference type="InterPro" id="IPR012902">
    <property type="entry name" value="N_methyl_site"/>
</dbReference>
<dbReference type="Proteomes" id="UP000177602">
    <property type="component" value="Unassembled WGS sequence"/>
</dbReference>
<dbReference type="NCBIfam" id="TIGR02532">
    <property type="entry name" value="IV_pilin_GFxxxE"/>
    <property type="match status" value="1"/>
</dbReference>
<dbReference type="Gene3D" id="3.30.700.10">
    <property type="entry name" value="Glycoprotein, Type 4 Pilin"/>
    <property type="match status" value="1"/>
</dbReference>
<dbReference type="SUPFAM" id="SSF54523">
    <property type="entry name" value="Pili subunits"/>
    <property type="match status" value="1"/>
</dbReference>
<evidence type="ECO:0000313" key="3">
    <source>
        <dbReference type="Proteomes" id="UP000177602"/>
    </source>
</evidence>